<organism evidence="1 2">
    <name type="scientific">Cytospora mali</name>
    <name type="common">Apple Valsa canker fungus</name>
    <name type="synonym">Valsa mali</name>
    <dbReference type="NCBI Taxonomy" id="578113"/>
    <lineage>
        <taxon>Eukaryota</taxon>
        <taxon>Fungi</taxon>
        <taxon>Dikarya</taxon>
        <taxon>Ascomycota</taxon>
        <taxon>Pezizomycotina</taxon>
        <taxon>Sordariomycetes</taxon>
        <taxon>Sordariomycetidae</taxon>
        <taxon>Diaporthales</taxon>
        <taxon>Cytosporaceae</taxon>
        <taxon>Cytospora</taxon>
    </lineage>
</organism>
<sequence length="60" mass="6886">MQKTDTTPNKTYTGADFCNFPTRQPHVVQQLIDKALALGEMPQYREQDWVSMKVELTNVA</sequence>
<dbReference type="EMBL" id="KN714788">
    <property type="protein sequence ID" value="KUI61821.1"/>
    <property type="molecule type" value="Genomic_DNA"/>
</dbReference>
<accession>A0A194VDH5</accession>
<evidence type="ECO:0000313" key="2">
    <source>
        <dbReference type="Proteomes" id="UP000078576"/>
    </source>
</evidence>
<proteinExistence type="predicted"/>
<dbReference type="Proteomes" id="UP000078576">
    <property type="component" value="Unassembled WGS sequence"/>
</dbReference>
<gene>
    <name evidence="1" type="ORF">VP1G_11283</name>
</gene>
<evidence type="ECO:0000313" key="1">
    <source>
        <dbReference type="EMBL" id="KUI61821.1"/>
    </source>
</evidence>
<protein>
    <submittedName>
        <fullName evidence="1">Uncharacterized protein</fullName>
    </submittedName>
</protein>
<dbReference type="AlphaFoldDB" id="A0A194VDH5"/>
<keyword evidence="2" id="KW-1185">Reference proteome</keyword>
<name>A0A194VDH5_CYTMA</name>
<reference evidence="2" key="1">
    <citation type="submission" date="2014-12" db="EMBL/GenBank/DDBJ databases">
        <title>Genome Sequence of Valsa Canker Pathogens Uncovers a Specific Adaption of Colonization on Woody Bark.</title>
        <authorList>
            <person name="Yin Z."/>
            <person name="Liu H."/>
            <person name="Gao X."/>
            <person name="Li Z."/>
            <person name="Song N."/>
            <person name="Ke X."/>
            <person name="Dai Q."/>
            <person name="Wu Y."/>
            <person name="Sun Y."/>
            <person name="Xu J.-R."/>
            <person name="Kang Z.K."/>
            <person name="Wang L."/>
            <person name="Huang L."/>
        </authorList>
    </citation>
    <scope>NUCLEOTIDE SEQUENCE [LARGE SCALE GENOMIC DNA]</scope>
    <source>
        <strain evidence="2">SXYL134</strain>
    </source>
</reference>